<proteinExistence type="predicted"/>
<organism evidence="1 2">
    <name type="scientific">Pseudomonas phage pf16</name>
    <dbReference type="NCBI Taxonomy" id="1815630"/>
    <lineage>
        <taxon>Viruses</taxon>
        <taxon>Duplodnaviria</taxon>
        <taxon>Heunggongvirae</taxon>
        <taxon>Uroviricota</taxon>
        <taxon>Caudoviricetes</taxon>
        <taxon>Chakrabartyvirus</taxon>
        <taxon>Chakrabartyvirus pf16</taxon>
    </lineage>
</organism>
<reference evidence="1 2" key="1">
    <citation type="submission" date="2016-03" db="EMBL/GenBank/DDBJ databases">
        <title>Characterisation of pf16 and phiPMW: Two novel phages infecting Pseudomonas putida PpG1.</title>
        <authorList>
            <person name="Magill D.J."/>
            <person name="Krylov V.N."/>
            <person name="Shaburova O.V."/>
            <person name="Allen C.C.R."/>
            <person name="McGrath J.W."/>
            <person name="Quinn J.P."/>
            <person name="Kulakov L.A."/>
        </authorList>
    </citation>
    <scope>NUCLEOTIDE SEQUENCE [LARGE SCALE GENOMIC DNA]</scope>
</reference>
<name>A0A1S5R3I0_9CAUD</name>
<accession>A0A1S5R3I0</accession>
<keyword evidence="2" id="KW-1185">Reference proteome</keyword>
<dbReference type="EMBL" id="KU873925">
    <property type="protein sequence ID" value="AND74948.1"/>
    <property type="molecule type" value="Genomic_DNA"/>
</dbReference>
<evidence type="ECO:0000313" key="2">
    <source>
        <dbReference type="Proteomes" id="UP000225821"/>
    </source>
</evidence>
<dbReference type="Proteomes" id="UP000225821">
    <property type="component" value="Segment"/>
</dbReference>
<evidence type="ECO:0000313" key="1">
    <source>
        <dbReference type="EMBL" id="AND74948.1"/>
    </source>
</evidence>
<sequence length="69" mass="7813">MNMKDYESYFASSKNPPKGYGSIEAGMQALGYRSERLKYWRETLGTAGYTPECFANAERDVVAKFGQPF</sequence>
<protein>
    <submittedName>
        <fullName evidence="1">Uncharacterized protein</fullName>
    </submittedName>
</protein>
<gene>
    <name evidence="1" type="ORF">pf16_25</name>
</gene>